<proteinExistence type="inferred from homology"/>
<gene>
    <name evidence="6" type="ORF">SSLN_LOCUS17336</name>
</gene>
<dbReference type="PANTHER" id="PTHR18962:SF0">
    <property type="entry name" value="COILED-COIL DOMAIN-CONTAINING PROTEIN 39"/>
    <property type="match status" value="1"/>
</dbReference>
<dbReference type="GO" id="GO:0060285">
    <property type="term" value="P:cilium-dependent cell motility"/>
    <property type="evidence" value="ECO:0007669"/>
    <property type="project" value="TreeGrafter"/>
</dbReference>
<reference evidence="6 7" key="1">
    <citation type="submission" date="2018-11" db="EMBL/GenBank/DDBJ databases">
        <authorList>
            <consortium name="Pathogen Informatics"/>
        </authorList>
    </citation>
    <scope>NUCLEOTIDE SEQUENCE [LARGE SCALE GENOMIC DNA]</scope>
    <source>
        <strain evidence="6 7">NST_G2</strain>
    </source>
</reference>
<dbReference type="GO" id="GO:0036159">
    <property type="term" value="P:inner dynein arm assembly"/>
    <property type="evidence" value="ECO:0007669"/>
    <property type="project" value="InterPro"/>
</dbReference>
<name>A0A3P7EZ55_SCHSO</name>
<dbReference type="STRING" id="70667.A0A3P7EZ55"/>
<dbReference type="OrthoDB" id="10259720at2759"/>
<accession>A0A3P7EZ55</accession>
<evidence type="ECO:0000256" key="1">
    <source>
        <dbReference type="ARBA" id="ARBA00005805"/>
    </source>
</evidence>
<dbReference type="Proteomes" id="UP000275846">
    <property type="component" value="Unassembled WGS sequence"/>
</dbReference>
<dbReference type="Pfam" id="PF24161">
    <property type="entry name" value="CCDC39"/>
    <property type="match status" value="1"/>
</dbReference>
<comment type="function">
    <text evidence="4">Required for assembly of dynein regulatory complex (DRC) and inner dynein arm (IDA) complexes, which are responsible for ciliary beat regulation, thereby playing a central role in motility in cilia and flagella. Probably acts together with CCDC40 to form a molecular ruler that determines the 96 nanometer (nm) repeat length and arrangements of components in cilia and flagella. Not required for outer dynein arm complexes assembly.</text>
</comment>
<dbReference type="PANTHER" id="PTHR18962">
    <property type="entry name" value="COILED-COIL DOMAIN-CONTAINING PROTEIN 39"/>
    <property type="match status" value="1"/>
</dbReference>
<organism evidence="6 7">
    <name type="scientific">Schistocephalus solidus</name>
    <name type="common">Tapeworm</name>
    <dbReference type="NCBI Taxonomy" id="70667"/>
    <lineage>
        <taxon>Eukaryota</taxon>
        <taxon>Metazoa</taxon>
        <taxon>Spiralia</taxon>
        <taxon>Lophotrochozoa</taxon>
        <taxon>Platyhelminthes</taxon>
        <taxon>Cestoda</taxon>
        <taxon>Eucestoda</taxon>
        <taxon>Diphyllobothriidea</taxon>
        <taxon>Diphyllobothriidae</taxon>
        <taxon>Schistocephalus</taxon>
    </lineage>
</organism>
<keyword evidence="7" id="KW-1185">Reference proteome</keyword>
<evidence type="ECO:0000313" key="6">
    <source>
        <dbReference type="EMBL" id="VDM03722.1"/>
    </source>
</evidence>
<dbReference type="GO" id="GO:0003341">
    <property type="term" value="P:cilium movement"/>
    <property type="evidence" value="ECO:0007669"/>
    <property type="project" value="InterPro"/>
</dbReference>
<dbReference type="GO" id="GO:0005930">
    <property type="term" value="C:axoneme"/>
    <property type="evidence" value="ECO:0007669"/>
    <property type="project" value="InterPro"/>
</dbReference>
<feature type="coiled-coil region" evidence="5">
    <location>
        <begin position="362"/>
        <end position="417"/>
    </location>
</feature>
<evidence type="ECO:0000256" key="2">
    <source>
        <dbReference type="ARBA" id="ARBA00016725"/>
    </source>
</evidence>
<feature type="coiled-coil region" evidence="5">
    <location>
        <begin position="148"/>
        <end position="235"/>
    </location>
</feature>
<evidence type="ECO:0000256" key="5">
    <source>
        <dbReference type="SAM" id="Coils"/>
    </source>
</evidence>
<protein>
    <recommendedName>
        <fullName evidence="2">Coiled-coil domain-containing protein 39</fullName>
    </recommendedName>
</protein>
<evidence type="ECO:0000313" key="7">
    <source>
        <dbReference type="Proteomes" id="UP000275846"/>
    </source>
</evidence>
<evidence type="ECO:0000256" key="3">
    <source>
        <dbReference type="ARBA" id="ARBA00023054"/>
    </source>
</evidence>
<evidence type="ECO:0000256" key="4">
    <source>
        <dbReference type="ARBA" id="ARBA00045182"/>
    </source>
</evidence>
<keyword evidence="3 5" id="KW-0175">Coiled coil</keyword>
<sequence length="456" mass="53280">MEDLAQQCDLLKQRLLIITDSKLTAEQMMHETEKQLQQEEVYKSELMRILAALRKEHYEITNSLKTESMERRIAPLQGEVNEEQIAALKEQIKTKTKELEMQTEIQKTLSNQLIQAQTDVLYCQRSIASLKNEYDAVEYRMSTDELYVDQTQKALKLAEKEKNNLLVEENMLRLQLTRLTRMLDNHNEQVFDLEKQRLQLKVFATERKLDLQMYMDNLRAELNINAEEKTRLSIELQAKKMQVCKTRNRFEIASVKLAPPEGEEAHSQAYYIIKASQQRSALKARGDQLDREIAQGVKEVEALENTLSVMNGCNRTYRQSQMEVPEDSELATMKHELEEALKLSLLTGAMKRRQNTEIESKCNEYLESNRALDKELANINNAEKLLTEKLELQEKELKSLDERLARAERCMKKAKATAREAIKLETDAWKQFSDDIKVCPFFQFYRLIQTKLKVFP</sequence>
<dbReference type="InterPro" id="IPR033290">
    <property type="entry name" value="CCDC39"/>
</dbReference>
<dbReference type="AlphaFoldDB" id="A0A3P7EZ55"/>
<comment type="similarity">
    <text evidence="1">Belongs to the CCDC39 family.</text>
</comment>
<dbReference type="EMBL" id="UYSU01042354">
    <property type="protein sequence ID" value="VDM03722.1"/>
    <property type="molecule type" value="Genomic_DNA"/>
</dbReference>